<gene>
    <name evidence="1" type="ORF">NUW54_g8885</name>
</gene>
<keyword evidence="2" id="KW-1185">Reference proteome</keyword>
<dbReference type="EMBL" id="JANSHE010002847">
    <property type="protein sequence ID" value="KAJ2989129.1"/>
    <property type="molecule type" value="Genomic_DNA"/>
</dbReference>
<organism evidence="1 2">
    <name type="scientific">Trametes sanguinea</name>
    <dbReference type="NCBI Taxonomy" id="158606"/>
    <lineage>
        <taxon>Eukaryota</taxon>
        <taxon>Fungi</taxon>
        <taxon>Dikarya</taxon>
        <taxon>Basidiomycota</taxon>
        <taxon>Agaricomycotina</taxon>
        <taxon>Agaricomycetes</taxon>
        <taxon>Polyporales</taxon>
        <taxon>Polyporaceae</taxon>
        <taxon>Trametes</taxon>
    </lineage>
</organism>
<protein>
    <submittedName>
        <fullName evidence="1">Uncharacterized protein</fullName>
    </submittedName>
</protein>
<accession>A0ACC1PBC0</accession>
<dbReference type="Proteomes" id="UP001144978">
    <property type="component" value="Unassembled WGS sequence"/>
</dbReference>
<evidence type="ECO:0000313" key="1">
    <source>
        <dbReference type="EMBL" id="KAJ2989129.1"/>
    </source>
</evidence>
<sequence>MTPPLPSPPLISVGLAKVNQNLRARGTVLLAHTGAQQLSSSATSTYASASSNPPRCARRVQAVAKILCTSTTELCRATWHYCNMAADIPHFTLNNGHKIPAVGAGCYLGQDVSADAIEEVCGNALKLGYRHVDTAAGYGNEEFVGKAIRNSGIPRSEIFLTTKLWCRGLSRVRASFDESLKALGVDYIDLYLLHWPMAHDENNKALPFEEHPNFVDAWLEMEKLLDTGKVRSIGVSNFSIKNLEILLKHAKVVPVNNQVEINPCLPQHDLKKYCDEKGIILSAYSPLGHGNPAYFEDPDFAKVAKDHAVLPAQITVSWLVERGIPVIVRSTKVERMKANISLVKLTPEEVKTISSIHKKPGMHRSLVPYHTSDGVFFGWTYEQLGWPMTAGDAPVVMYYNSFLQPAIAGSERSHYCNPVQTSVNPCDSESMERCPNEILEYICTYACTDDGFTGRSLSLVSRRIHDGSYRHILRSVALYGPYQLSAFAGHLMQRTPEDRRVHHLYLVDRPRKVIENIPGQDQIKGKAANERMDSVTRAETSKAITSILSIVAPQLRTLGVVLFERYHSNIFTTVPLPHLEELTIQSSSLELPPESQILEYSTLRRLHVISNSPEWTDKDIAALAPQLTHLRCSRLKAVYVSTQGFFGGLQRMVFRLTATGRAIVDGDTDEQHPGLPSTLQRVIVQMSQPASSAVNPELEMLHSLTADLVKSVAQSDWCRRIIVERPVLYHSASSLDGFDDSDYECYALARRNWEARVCGEDGTWVVQPSDVIAPTSHRGPDLTLGLDTDLQWR</sequence>
<evidence type="ECO:0000313" key="2">
    <source>
        <dbReference type="Proteomes" id="UP001144978"/>
    </source>
</evidence>
<name>A0ACC1PBC0_9APHY</name>
<reference evidence="1" key="1">
    <citation type="submission" date="2022-08" db="EMBL/GenBank/DDBJ databases">
        <title>Genome Sequence of Pycnoporus sanguineus.</title>
        <authorList>
            <person name="Buettner E."/>
        </authorList>
    </citation>
    <scope>NUCLEOTIDE SEQUENCE</scope>
    <source>
        <strain evidence="1">CG-C14</strain>
    </source>
</reference>
<proteinExistence type="predicted"/>
<comment type="caution">
    <text evidence="1">The sequence shown here is derived from an EMBL/GenBank/DDBJ whole genome shotgun (WGS) entry which is preliminary data.</text>
</comment>